<reference evidence="10" key="1">
    <citation type="submission" date="2018-06" db="EMBL/GenBank/DDBJ databases">
        <authorList>
            <person name="Guldener U."/>
        </authorList>
    </citation>
    <scope>NUCLEOTIDE SEQUENCE [LARGE SCALE GENOMIC DNA]</scope>
    <source>
        <strain evidence="10">UTAD17</strain>
    </source>
</reference>
<proteinExistence type="inferred from homology"/>
<dbReference type="InterPro" id="IPR027417">
    <property type="entry name" value="P-loop_NTPase"/>
</dbReference>
<dbReference type="PIRSF" id="PIRSF036996">
    <property type="entry name" value="RSM23"/>
    <property type="match status" value="1"/>
</dbReference>
<evidence type="ECO:0000256" key="1">
    <source>
        <dbReference type="ARBA" id="ARBA00004173"/>
    </source>
</evidence>
<comment type="subcellular location">
    <subcellularLocation>
        <location evidence="1">Mitochondrion</location>
    </subcellularLocation>
</comment>
<keyword evidence="3" id="KW-0809">Transit peptide</keyword>
<dbReference type="OrthoDB" id="274828at2759"/>
<dbReference type="Proteomes" id="UP000262825">
    <property type="component" value="Unassembled WGS sequence"/>
</dbReference>
<dbReference type="EMBL" id="UFAJ01000924">
    <property type="protein sequence ID" value="SSD61834.1"/>
    <property type="molecule type" value="Genomic_DNA"/>
</dbReference>
<dbReference type="GO" id="GO:0003735">
    <property type="term" value="F:structural constituent of ribosome"/>
    <property type="evidence" value="ECO:0007669"/>
    <property type="project" value="TreeGrafter"/>
</dbReference>
<evidence type="ECO:0000256" key="4">
    <source>
        <dbReference type="ARBA" id="ARBA00022980"/>
    </source>
</evidence>
<dbReference type="PANTHER" id="PTHR12810">
    <property type="entry name" value="MITOCHONDRIAL 28S RIBOSOMAL PROTEIN S29"/>
    <property type="match status" value="1"/>
</dbReference>
<sequence>MLRSSVRYFNTSAILKAGTPSRGKTQSFARKGNNSTDGYKSSKKNISGSLHKKWIESISTGKFHEKAPIVETQQFNSQNLNKVLNSVVCFSNSQYQTLYRLGSFKQNQFNELFQKPVTLVRELTTKKLLEQLSTDKKIVLTGERGIGKSTLLAQLHACIHETHIILHFSHPELFLNGRNDFLPDKGQYIQPMYLKSLLTKFLKSNRPELLRSIKLSESYKFQNADIKDSSVRHNKELNKGQHTLFDLLNIKTVPKLRGKLFGAVIHELSVQKAVPVTLTIDNFSRLVTSSFTAYRDTNNKPISTLDFQIAKTLFDIISGDISFGHNSSSVILALCGSDRSNRTLPIGLGKLPHDPYLKQYHYDPEFAAKLLKGNVKEFPVARLNEKEVSVLLDFYKQAGVAKPTDSFEEKYFLSGNGNPRELLKSAVMNFY</sequence>
<evidence type="ECO:0000256" key="7">
    <source>
        <dbReference type="ARBA" id="ARBA00035140"/>
    </source>
</evidence>
<protein>
    <recommendedName>
        <fullName evidence="7">Small ribosomal subunit protein mS29</fullName>
    </recommendedName>
</protein>
<dbReference type="InterPro" id="IPR017082">
    <property type="entry name" value="Ribosomal_mS29_fun"/>
</dbReference>
<keyword evidence="6" id="KW-0687">Ribonucleoprotein</keyword>
<evidence type="ECO:0000256" key="8">
    <source>
        <dbReference type="SAM" id="MobiDB-lite"/>
    </source>
</evidence>
<dbReference type="GO" id="GO:0032543">
    <property type="term" value="P:mitochondrial translation"/>
    <property type="evidence" value="ECO:0007669"/>
    <property type="project" value="InterPro"/>
</dbReference>
<evidence type="ECO:0000256" key="3">
    <source>
        <dbReference type="ARBA" id="ARBA00022946"/>
    </source>
</evidence>
<dbReference type="GO" id="GO:0005763">
    <property type="term" value="C:mitochondrial small ribosomal subunit"/>
    <property type="evidence" value="ECO:0007669"/>
    <property type="project" value="InterPro"/>
</dbReference>
<evidence type="ECO:0000256" key="6">
    <source>
        <dbReference type="ARBA" id="ARBA00023274"/>
    </source>
</evidence>
<organism evidence="9 10">
    <name type="scientific">Saccharomycodes ludwigii</name>
    <dbReference type="NCBI Taxonomy" id="36035"/>
    <lineage>
        <taxon>Eukaryota</taxon>
        <taxon>Fungi</taxon>
        <taxon>Dikarya</taxon>
        <taxon>Ascomycota</taxon>
        <taxon>Saccharomycotina</taxon>
        <taxon>Saccharomycetes</taxon>
        <taxon>Saccharomycodales</taxon>
        <taxon>Saccharomycodaceae</taxon>
        <taxon>Saccharomycodes</taxon>
    </lineage>
</organism>
<feature type="compositionally biased region" description="Polar residues" evidence="8">
    <location>
        <begin position="22"/>
        <end position="45"/>
    </location>
</feature>
<feature type="region of interest" description="Disordered" evidence="8">
    <location>
        <begin position="19"/>
        <end position="45"/>
    </location>
</feature>
<dbReference type="AlphaFoldDB" id="A0A376BBA2"/>
<keyword evidence="4 9" id="KW-0689">Ribosomal protein</keyword>
<keyword evidence="10" id="KW-1185">Reference proteome</keyword>
<keyword evidence="5" id="KW-0496">Mitochondrion</keyword>
<dbReference type="Gene3D" id="3.40.50.300">
    <property type="entry name" value="P-loop containing nucleotide triphosphate hydrolases"/>
    <property type="match status" value="1"/>
</dbReference>
<gene>
    <name evidence="9" type="ORF">SCODWIG_03595</name>
</gene>
<dbReference type="VEuPathDB" id="FungiDB:SCODWIG_03595"/>
<comment type="similarity">
    <text evidence="2">Belongs to the mitochondrion-specific ribosomal protein mS29 family.</text>
</comment>
<name>A0A376BBA2_9ASCO</name>
<dbReference type="SUPFAM" id="SSF52540">
    <property type="entry name" value="P-loop containing nucleoside triphosphate hydrolases"/>
    <property type="match status" value="1"/>
</dbReference>
<evidence type="ECO:0000256" key="2">
    <source>
        <dbReference type="ARBA" id="ARBA00009863"/>
    </source>
</evidence>
<evidence type="ECO:0000313" key="9">
    <source>
        <dbReference type="EMBL" id="SSD61834.1"/>
    </source>
</evidence>
<dbReference type="Pfam" id="PF10236">
    <property type="entry name" value="DAP3"/>
    <property type="match status" value="1"/>
</dbReference>
<evidence type="ECO:0000313" key="10">
    <source>
        <dbReference type="Proteomes" id="UP000262825"/>
    </source>
</evidence>
<evidence type="ECO:0000256" key="5">
    <source>
        <dbReference type="ARBA" id="ARBA00023128"/>
    </source>
</evidence>
<dbReference type="InterPro" id="IPR019368">
    <property type="entry name" value="Ribosomal_mS29"/>
</dbReference>
<accession>A0A376BBA2</accession>
<dbReference type="PANTHER" id="PTHR12810:SF0">
    <property type="entry name" value="SMALL RIBOSOMAL SUBUNIT PROTEIN MS29"/>
    <property type="match status" value="1"/>
</dbReference>